<protein>
    <submittedName>
        <fullName evidence="1">DUF892 family protein</fullName>
    </submittedName>
</protein>
<reference evidence="1" key="1">
    <citation type="submission" date="2021-04" db="EMBL/GenBank/DDBJ databases">
        <title>Phylogenetic analysis of Acidobacteriaceae.</title>
        <authorList>
            <person name="Qiu L."/>
            <person name="Zhang Q."/>
        </authorList>
    </citation>
    <scope>NUCLEOTIDE SEQUENCE</scope>
    <source>
        <strain evidence="1">DSM 25168</strain>
    </source>
</reference>
<proteinExistence type="predicted"/>
<keyword evidence="2" id="KW-1185">Reference proteome</keyword>
<dbReference type="Pfam" id="PF05974">
    <property type="entry name" value="DUF892"/>
    <property type="match status" value="1"/>
</dbReference>
<dbReference type="InterPro" id="IPR010287">
    <property type="entry name" value="DUF892_YciF-like"/>
</dbReference>
<dbReference type="KEGG" id="orp:MOP44_25935"/>
<evidence type="ECO:0000313" key="2">
    <source>
        <dbReference type="Proteomes" id="UP001059380"/>
    </source>
</evidence>
<organism evidence="1 2">
    <name type="scientific">Occallatibacter riparius</name>
    <dbReference type="NCBI Taxonomy" id="1002689"/>
    <lineage>
        <taxon>Bacteria</taxon>
        <taxon>Pseudomonadati</taxon>
        <taxon>Acidobacteriota</taxon>
        <taxon>Terriglobia</taxon>
        <taxon>Terriglobales</taxon>
        <taxon>Acidobacteriaceae</taxon>
        <taxon>Occallatibacter</taxon>
    </lineage>
</organism>
<dbReference type="InterPro" id="IPR012347">
    <property type="entry name" value="Ferritin-like"/>
</dbReference>
<dbReference type="InterPro" id="IPR009078">
    <property type="entry name" value="Ferritin-like_SF"/>
</dbReference>
<name>A0A9J7BN98_9BACT</name>
<evidence type="ECO:0000313" key="1">
    <source>
        <dbReference type="EMBL" id="UWZ83985.1"/>
    </source>
</evidence>
<gene>
    <name evidence="1" type="ORF">MOP44_25935</name>
</gene>
<dbReference type="Gene3D" id="1.20.1260.10">
    <property type="match status" value="1"/>
</dbReference>
<accession>A0A9J7BN98</accession>
<dbReference type="InterPro" id="IPR047114">
    <property type="entry name" value="YciF"/>
</dbReference>
<dbReference type="SUPFAM" id="SSF47240">
    <property type="entry name" value="Ferritin-like"/>
    <property type="match status" value="1"/>
</dbReference>
<dbReference type="PANTHER" id="PTHR30565">
    <property type="entry name" value="PROTEIN YCIF"/>
    <property type="match status" value="1"/>
</dbReference>
<dbReference type="RefSeq" id="WP_260793488.1">
    <property type="nucleotide sequence ID" value="NZ_CP093313.1"/>
</dbReference>
<dbReference type="PANTHER" id="PTHR30565:SF9">
    <property type="entry name" value="PROTEIN YCIF"/>
    <property type="match status" value="1"/>
</dbReference>
<dbReference type="EMBL" id="CP093313">
    <property type="protein sequence ID" value="UWZ83985.1"/>
    <property type="molecule type" value="Genomic_DNA"/>
</dbReference>
<dbReference type="Proteomes" id="UP001059380">
    <property type="component" value="Chromosome"/>
</dbReference>
<sequence>MGLITPNDFPNLRELYTAQLRYLLSTENQIVKGLPAMIEHAEDTQLKQAFQSHLQETQVHVQRIEGLLQELMGEIDDKKDPILTAIVGSGENITKETESGPVRDAGLIATAQKVEHYEIASYGSARDWAKHLGLTNHVSLLQKTLDEEKHADQLLTEISQRTNSSASIAA</sequence>
<dbReference type="AlphaFoldDB" id="A0A9J7BN98"/>